<name>A0A0F4Z7B9_9PEZI</name>
<dbReference type="InterPro" id="IPR004018">
    <property type="entry name" value="RPEL_repeat"/>
</dbReference>
<protein>
    <recommendedName>
        <fullName evidence="6">RPEL repeat protein</fullName>
    </recommendedName>
</protein>
<reference evidence="4 5" key="1">
    <citation type="submission" date="2015-03" db="EMBL/GenBank/DDBJ databases">
        <authorList>
            <person name="Radwan O."/>
            <person name="Al-Naeli F.A."/>
            <person name="Rendon G.A."/>
            <person name="Fields C."/>
        </authorList>
    </citation>
    <scope>NUCLEOTIDE SEQUENCE [LARGE SCALE GENOMIC DNA]</scope>
    <source>
        <strain evidence="4">CR-DP1</strain>
    </source>
</reference>
<evidence type="ECO:0000256" key="2">
    <source>
        <dbReference type="PROSITE-ProRule" id="PRU00401"/>
    </source>
</evidence>
<accession>A0A0F4Z7B9</accession>
<keyword evidence="5" id="KW-1185">Reference proteome</keyword>
<evidence type="ECO:0000313" key="4">
    <source>
        <dbReference type="EMBL" id="KKA26454.1"/>
    </source>
</evidence>
<sequence length="68" mass="7489">MEPDAHNPENILPSTKASPAIVAHRHELEKSMLADTLKDKISHRPTPDVLLEKGVLSQDPRVPSDDEA</sequence>
<dbReference type="OrthoDB" id="197676at2759"/>
<evidence type="ECO:0000256" key="1">
    <source>
        <dbReference type="ARBA" id="ARBA00022737"/>
    </source>
</evidence>
<comment type="caution">
    <text evidence="4">The sequence shown here is derived from an EMBL/GenBank/DDBJ whole genome shotgun (WGS) entry which is preliminary data.</text>
</comment>
<keyword evidence="1" id="KW-0677">Repeat</keyword>
<dbReference type="EMBL" id="LAEV01002192">
    <property type="protein sequence ID" value="KKA26454.1"/>
    <property type="molecule type" value="Genomic_DNA"/>
</dbReference>
<evidence type="ECO:0008006" key="6">
    <source>
        <dbReference type="Google" id="ProtNLM"/>
    </source>
</evidence>
<dbReference type="AlphaFoldDB" id="A0A0F4Z7B9"/>
<proteinExistence type="predicted"/>
<dbReference type="PROSITE" id="PS51073">
    <property type="entry name" value="RPEL"/>
    <property type="match status" value="1"/>
</dbReference>
<feature type="repeat" description="RPEL" evidence="2">
    <location>
        <begin position="35"/>
        <end position="60"/>
    </location>
</feature>
<evidence type="ECO:0000313" key="5">
    <source>
        <dbReference type="Proteomes" id="UP000033483"/>
    </source>
</evidence>
<dbReference type="Proteomes" id="UP000033483">
    <property type="component" value="Unassembled WGS sequence"/>
</dbReference>
<evidence type="ECO:0000256" key="3">
    <source>
        <dbReference type="SAM" id="MobiDB-lite"/>
    </source>
</evidence>
<feature type="region of interest" description="Disordered" evidence="3">
    <location>
        <begin position="44"/>
        <end position="68"/>
    </location>
</feature>
<dbReference type="Pfam" id="PF02755">
    <property type="entry name" value="RPEL"/>
    <property type="match status" value="1"/>
</dbReference>
<gene>
    <name evidence="4" type="ORF">TD95_000161</name>
</gene>
<organism evidence="4 5">
    <name type="scientific">Thielaviopsis punctulata</name>
    <dbReference type="NCBI Taxonomy" id="72032"/>
    <lineage>
        <taxon>Eukaryota</taxon>
        <taxon>Fungi</taxon>
        <taxon>Dikarya</taxon>
        <taxon>Ascomycota</taxon>
        <taxon>Pezizomycotina</taxon>
        <taxon>Sordariomycetes</taxon>
        <taxon>Hypocreomycetidae</taxon>
        <taxon>Microascales</taxon>
        <taxon>Ceratocystidaceae</taxon>
        <taxon>Thielaviopsis</taxon>
    </lineage>
</organism>
<dbReference type="Gene3D" id="6.10.150.10">
    <property type="match status" value="1"/>
</dbReference>